<evidence type="ECO:0000313" key="2">
    <source>
        <dbReference type="Proteomes" id="UP000288812"/>
    </source>
</evidence>
<dbReference type="RefSeq" id="WP_127725429.1">
    <property type="nucleotide sequence ID" value="NZ_RLIH01000036.1"/>
</dbReference>
<reference evidence="1 2" key="1">
    <citation type="submission" date="2018-11" db="EMBL/GenBank/DDBJ databases">
        <title>Genome sequencing and assembly of Anaerosphaera sp. nov., GS7-6-2.</title>
        <authorList>
            <person name="Rettenmaier R."/>
            <person name="Liebl W."/>
            <person name="Zverlov V."/>
        </authorList>
    </citation>
    <scope>NUCLEOTIDE SEQUENCE [LARGE SCALE GENOMIC DNA]</scope>
    <source>
        <strain evidence="1 2">GS7-6-2</strain>
    </source>
</reference>
<dbReference type="OrthoDB" id="4986073at2"/>
<proteinExistence type="predicted"/>
<gene>
    <name evidence="1" type="ORF">EF514_10680</name>
</gene>
<organism evidence="1 2">
    <name type="scientific">Anaerosphaera multitolerans</name>
    <dbReference type="NCBI Taxonomy" id="2487351"/>
    <lineage>
        <taxon>Bacteria</taxon>
        <taxon>Bacillati</taxon>
        <taxon>Bacillota</taxon>
        <taxon>Tissierellia</taxon>
        <taxon>Tissierellales</taxon>
        <taxon>Peptoniphilaceae</taxon>
        <taxon>Anaerosphaera</taxon>
    </lineage>
</organism>
<accession>A0A437S474</accession>
<name>A0A437S474_9FIRM</name>
<keyword evidence="2" id="KW-1185">Reference proteome</keyword>
<evidence type="ECO:0000313" key="1">
    <source>
        <dbReference type="EMBL" id="RVU53800.1"/>
    </source>
</evidence>
<dbReference type="InterPro" id="IPR036390">
    <property type="entry name" value="WH_DNA-bd_sf"/>
</dbReference>
<dbReference type="EMBL" id="RLIH01000036">
    <property type="protein sequence ID" value="RVU53800.1"/>
    <property type="molecule type" value="Genomic_DNA"/>
</dbReference>
<dbReference type="Gene3D" id="1.10.10.10">
    <property type="entry name" value="Winged helix-like DNA-binding domain superfamily/Winged helix DNA-binding domain"/>
    <property type="match status" value="1"/>
</dbReference>
<sequence>MKYKVALLLKEHLIKFFKETIGFEYKSCELTYFEYKDLYELKEIYIREQFNFDGFVTSYVIPMTVLKGITDFANSKPIVSFGMDAENTYRIILQIILEKRDLSKTRIGIDFLDEKHSLEEFVQGDFLNEHIKSLVRKMESANFDELIEIEKDFLEKHLKAIEEDQVDVVVTFFYSVVEALRDKGVECHYVYPGRHNIDSAFENLERDIQMQDIQHQLPGVIYINPLIERLVNKTTVDIELLFSNIIKIVTELSDSFSIKPIIKRNFLDLEVYIDAIQLQRLTRNYSHCFLLNKLIEEVDFEGIIGYGIGKNLYSSLLSAINGSKYALSYKKENINCSVLIDINEEIYILSGDIDNNVEKLPKYLDEKYINQIAKISKLAPKTINKIIGILQSMDKDNLTTKELAEVLGITKRGANKILTALVDSGLAEIIKVSHDGGKGRPSNVYKLHVEYK</sequence>
<dbReference type="InterPro" id="IPR036388">
    <property type="entry name" value="WH-like_DNA-bd_sf"/>
</dbReference>
<comment type="caution">
    <text evidence="1">The sequence shown here is derived from an EMBL/GenBank/DDBJ whole genome shotgun (WGS) entry which is preliminary data.</text>
</comment>
<protein>
    <submittedName>
        <fullName evidence="1">MarR family transcriptional regulator</fullName>
    </submittedName>
</protein>
<dbReference type="SUPFAM" id="SSF46785">
    <property type="entry name" value="Winged helix' DNA-binding domain"/>
    <property type="match status" value="1"/>
</dbReference>
<dbReference type="AlphaFoldDB" id="A0A437S474"/>
<dbReference type="Proteomes" id="UP000288812">
    <property type="component" value="Unassembled WGS sequence"/>
</dbReference>